<sequence length="344" mass="35601">MRRAERSDAAEPSPVVGERPWFAPADSAGVRQVAARVGAWTGLLCGPVALALCWFTTASPPPPAPQATVEEARWAAAGPAGWAEQAVAAYLDGDIDAVRDYFPTVSDADLPDAHAPRPGLRMGVVGVQELAPGYWGVTVAVGAPREEAQAPAVRHFALGVAASGDGWVATGLPSEVAVAVPEAAVPVDYEPRPLPRGPVGETVRAWARAYLLADGELDRYLAPGFSQRPLWPTRYTDLDVDSVTVRSGQEERVEGIPADGAVVEVLARLHATDAEGRAWGLEYALTLTARSGRWEVSALAPAPALTPDTPTNTGASAGGAGVPPAPSTAPTGSALTDTNTSPGF</sequence>
<reference evidence="2" key="1">
    <citation type="submission" date="2020-10" db="EMBL/GenBank/DDBJ databases">
        <title>De novo genome project of the cellulose decomposer Thermobifida halotolerans type strain.</title>
        <authorList>
            <person name="Nagy I."/>
            <person name="Horvath B."/>
            <person name="Kukolya J."/>
            <person name="Nagy I."/>
            <person name="Orsini M."/>
        </authorList>
    </citation>
    <scope>NUCLEOTIDE SEQUENCE</scope>
    <source>
        <strain evidence="2">DSM 44931</strain>
    </source>
</reference>
<keyword evidence="3" id="KW-1185">Reference proteome</keyword>
<proteinExistence type="predicted"/>
<accession>A0AA97M5V7</accession>
<dbReference type="Proteomes" id="UP000265719">
    <property type="component" value="Chromosome"/>
</dbReference>
<dbReference type="KEGG" id="thao:NI17_010125"/>
<protein>
    <submittedName>
        <fullName evidence="2">Conjugal transfer protein</fullName>
    </submittedName>
</protein>
<feature type="region of interest" description="Disordered" evidence="1">
    <location>
        <begin position="302"/>
        <end position="344"/>
    </location>
</feature>
<feature type="compositionally biased region" description="Low complexity" evidence="1">
    <location>
        <begin position="302"/>
        <end position="315"/>
    </location>
</feature>
<dbReference type="EMBL" id="CP063196">
    <property type="protein sequence ID" value="UOE21431.1"/>
    <property type="molecule type" value="Genomic_DNA"/>
</dbReference>
<organism evidence="2 3">
    <name type="scientific">Thermobifida halotolerans</name>
    <dbReference type="NCBI Taxonomy" id="483545"/>
    <lineage>
        <taxon>Bacteria</taxon>
        <taxon>Bacillati</taxon>
        <taxon>Actinomycetota</taxon>
        <taxon>Actinomycetes</taxon>
        <taxon>Streptosporangiales</taxon>
        <taxon>Nocardiopsidaceae</taxon>
        <taxon>Thermobifida</taxon>
    </lineage>
</organism>
<gene>
    <name evidence="2" type="ORF">NI17_010125</name>
</gene>
<feature type="compositionally biased region" description="Polar residues" evidence="1">
    <location>
        <begin position="335"/>
        <end position="344"/>
    </location>
</feature>
<evidence type="ECO:0000256" key="1">
    <source>
        <dbReference type="SAM" id="MobiDB-lite"/>
    </source>
</evidence>
<dbReference type="RefSeq" id="WP_157129805.1">
    <property type="nucleotide sequence ID" value="NZ_CP063196.1"/>
</dbReference>
<dbReference type="AlphaFoldDB" id="A0AA97M5V7"/>
<name>A0AA97M5V7_9ACTN</name>
<evidence type="ECO:0000313" key="3">
    <source>
        <dbReference type="Proteomes" id="UP000265719"/>
    </source>
</evidence>
<evidence type="ECO:0000313" key="2">
    <source>
        <dbReference type="EMBL" id="UOE21431.1"/>
    </source>
</evidence>